<proteinExistence type="predicted"/>
<sequence length="212" mass="23365">MSFKVVIADDHPLFRSALKQAVESVLGCDVLQSASLDETRRLLSEHADTELVFLDLNMPGNQGLTGLSSLRSEFSDVLVVMVSAEEDPQIIRKALDLGASGYIPKSASLDQLSDAVAQVMDGEQWVPQSVMSDVQSATDHNQKAFAEKMQQLTPHQFKVLKLIADGMLNKQIAYELNVQETTIKQHVSAVLRKLDVINRTQAGIIFKQIMGE</sequence>
<dbReference type="PROSITE" id="PS50043">
    <property type="entry name" value="HTH_LUXR_2"/>
    <property type="match status" value="1"/>
</dbReference>
<comment type="caution">
    <text evidence="5">The sequence shown here is derived from an EMBL/GenBank/DDBJ whole genome shotgun (WGS) entry which is preliminary data.</text>
</comment>
<reference evidence="5" key="2">
    <citation type="submission" date="2020-08" db="EMBL/GenBank/DDBJ databases">
        <authorList>
            <person name="Lai Q."/>
        </authorList>
    </citation>
    <scope>NUCLEOTIDE SEQUENCE</scope>
    <source>
        <strain evidence="5">S27-2</strain>
    </source>
</reference>
<dbReference type="Proteomes" id="UP000601768">
    <property type="component" value="Unassembled WGS sequence"/>
</dbReference>
<dbReference type="SMART" id="SM00421">
    <property type="entry name" value="HTH_LUXR"/>
    <property type="match status" value="1"/>
</dbReference>
<feature type="domain" description="Response regulatory" evidence="4">
    <location>
        <begin position="4"/>
        <end position="120"/>
    </location>
</feature>
<keyword evidence="6" id="KW-1185">Reference proteome</keyword>
<dbReference type="PRINTS" id="PR00038">
    <property type="entry name" value="HTHLUXR"/>
</dbReference>
<dbReference type="AlphaFoldDB" id="A0A8J6IS91"/>
<dbReference type="SMART" id="SM00448">
    <property type="entry name" value="REC"/>
    <property type="match status" value="1"/>
</dbReference>
<evidence type="ECO:0000313" key="5">
    <source>
        <dbReference type="EMBL" id="MBC3764651.1"/>
    </source>
</evidence>
<gene>
    <name evidence="5" type="ORF">H8B19_02090</name>
</gene>
<dbReference type="PROSITE" id="PS50110">
    <property type="entry name" value="RESPONSE_REGULATORY"/>
    <property type="match status" value="1"/>
</dbReference>
<accession>A0A8J6IS91</accession>
<dbReference type="InterPro" id="IPR011006">
    <property type="entry name" value="CheY-like_superfamily"/>
</dbReference>
<evidence type="ECO:0000256" key="2">
    <source>
        <dbReference type="PROSITE-ProRule" id="PRU00169"/>
    </source>
</evidence>
<dbReference type="SUPFAM" id="SSF52172">
    <property type="entry name" value="CheY-like"/>
    <property type="match status" value="1"/>
</dbReference>
<dbReference type="InterPro" id="IPR001789">
    <property type="entry name" value="Sig_transdc_resp-reg_receiver"/>
</dbReference>
<protein>
    <submittedName>
        <fullName evidence="5">Response regulator transcription factor</fullName>
    </submittedName>
</protein>
<dbReference type="InterPro" id="IPR000792">
    <property type="entry name" value="Tscrpt_reg_LuxR_C"/>
</dbReference>
<dbReference type="InterPro" id="IPR051015">
    <property type="entry name" value="EvgA-like"/>
</dbReference>
<dbReference type="Pfam" id="PF00072">
    <property type="entry name" value="Response_reg"/>
    <property type="match status" value="1"/>
</dbReference>
<reference evidence="5" key="1">
    <citation type="journal article" date="2018" name="Int. J. Syst. Evol. Microbiol.">
        <title>Neptunicella marina gen. nov., sp. nov., isolated from surface seawater.</title>
        <authorList>
            <person name="Liu X."/>
            <person name="Lai Q."/>
            <person name="Du Y."/>
            <person name="Zhang X."/>
            <person name="Liu Z."/>
            <person name="Sun F."/>
            <person name="Shao Z."/>
        </authorList>
    </citation>
    <scope>NUCLEOTIDE SEQUENCE</scope>
    <source>
        <strain evidence="5">S27-2</strain>
    </source>
</reference>
<name>A0A8J6IS91_9ALTE</name>
<keyword evidence="1 2" id="KW-0597">Phosphoprotein</keyword>
<organism evidence="5 6">
    <name type="scientific">Neptunicella marina</name>
    <dbReference type="NCBI Taxonomy" id="2125989"/>
    <lineage>
        <taxon>Bacteria</taxon>
        <taxon>Pseudomonadati</taxon>
        <taxon>Pseudomonadota</taxon>
        <taxon>Gammaproteobacteria</taxon>
        <taxon>Alteromonadales</taxon>
        <taxon>Alteromonadaceae</taxon>
        <taxon>Neptunicella</taxon>
    </lineage>
</organism>
<evidence type="ECO:0000259" key="3">
    <source>
        <dbReference type="PROSITE" id="PS50043"/>
    </source>
</evidence>
<dbReference type="PANTHER" id="PTHR45566">
    <property type="entry name" value="HTH-TYPE TRANSCRIPTIONAL REGULATOR YHJB-RELATED"/>
    <property type="match status" value="1"/>
</dbReference>
<dbReference type="InterPro" id="IPR058245">
    <property type="entry name" value="NreC/VraR/RcsB-like_REC"/>
</dbReference>
<dbReference type="PROSITE" id="PS00622">
    <property type="entry name" value="HTH_LUXR_1"/>
    <property type="match status" value="1"/>
</dbReference>
<dbReference type="Pfam" id="PF00196">
    <property type="entry name" value="GerE"/>
    <property type="match status" value="1"/>
</dbReference>
<feature type="domain" description="HTH luxR-type" evidence="3">
    <location>
        <begin position="145"/>
        <end position="210"/>
    </location>
</feature>
<evidence type="ECO:0000313" key="6">
    <source>
        <dbReference type="Proteomes" id="UP000601768"/>
    </source>
</evidence>
<dbReference type="GO" id="GO:0000160">
    <property type="term" value="P:phosphorelay signal transduction system"/>
    <property type="evidence" value="ECO:0007669"/>
    <property type="project" value="InterPro"/>
</dbReference>
<feature type="modified residue" description="4-aspartylphosphate" evidence="2">
    <location>
        <position position="55"/>
    </location>
</feature>
<evidence type="ECO:0000256" key="1">
    <source>
        <dbReference type="ARBA" id="ARBA00022553"/>
    </source>
</evidence>
<dbReference type="PANTHER" id="PTHR45566:SF1">
    <property type="entry name" value="HTH-TYPE TRANSCRIPTIONAL REGULATOR YHJB-RELATED"/>
    <property type="match status" value="1"/>
</dbReference>
<dbReference type="RefSeq" id="WP_186505112.1">
    <property type="nucleotide sequence ID" value="NZ_JACNEP010000001.1"/>
</dbReference>
<dbReference type="Gene3D" id="3.40.50.2300">
    <property type="match status" value="1"/>
</dbReference>
<dbReference type="EMBL" id="JACNEP010000001">
    <property type="protein sequence ID" value="MBC3764651.1"/>
    <property type="molecule type" value="Genomic_DNA"/>
</dbReference>
<dbReference type="CDD" id="cd17535">
    <property type="entry name" value="REC_NarL-like"/>
    <property type="match status" value="1"/>
</dbReference>
<dbReference type="CDD" id="cd06170">
    <property type="entry name" value="LuxR_C_like"/>
    <property type="match status" value="1"/>
</dbReference>
<dbReference type="GO" id="GO:0006355">
    <property type="term" value="P:regulation of DNA-templated transcription"/>
    <property type="evidence" value="ECO:0007669"/>
    <property type="project" value="InterPro"/>
</dbReference>
<evidence type="ECO:0000259" key="4">
    <source>
        <dbReference type="PROSITE" id="PS50110"/>
    </source>
</evidence>